<dbReference type="AlphaFoldDB" id="A0A6G7B8F4"/>
<dbReference type="EMBL" id="CP049228">
    <property type="protein sequence ID" value="QIH23688.1"/>
    <property type="molecule type" value="Genomic_DNA"/>
</dbReference>
<dbReference type="Proteomes" id="UP000501676">
    <property type="component" value="Chromosome"/>
</dbReference>
<dbReference type="PROSITE" id="PS50164">
    <property type="entry name" value="GIY_YIG"/>
    <property type="match status" value="1"/>
</dbReference>
<dbReference type="InterPro" id="IPR007848">
    <property type="entry name" value="Small_mtfrase_dom"/>
</dbReference>
<proteinExistence type="predicted"/>
<reference evidence="2 3" key="1">
    <citation type="submission" date="2020-02" db="EMBL/GenBank/DDBJ databases">
        <title>Complete genome sequences of six Lactobacillus iners strains isolated from the human vagina.</title>
        <authorList>
            <person name="France M.T."/>
            <person name="Rutt L."/>
            <person name="Narina S."/>
            <person name="Arbaugh S."/>
            <person name="Humphrys M.S."/>
            <person name="Ma B."/>
            <person name="Hayward M.R."/>
            <person name="Relman D."/>
            <person name="Kwon D.S."/>
            <person name="Ravel J."/>
        </authorList>
    </citation>
    <scope>NUCLEOTIDE SEQUENCE [LARGE SCALE GENOMIC DNA]</scope>
    <source>
        <strain evidence="2 3">C0210C1</strain>
    </source>
</reference>
<dbReference type="Gene3D" id="3.40.1440.10">
    <property type="entry name" value="GIY-YIG endonuclease"/>
    <property type="match status" value="1"/>
</dbReference>
<dbReference type="InterPro" id="IPR029063">
    <property type="entry name" value="SAM-dependent_MTases_sf"/>
</dbReference>
<dbReference type="Gene3D" id="3.40.50.150">
    <property type="entry name" value="Vaccinia Virus protein VP39"/>
    <property type="match status" value="1"/>
</dbReference>
<sequence>MEILKSNERIDYMYSDHLKVIQRKDAFSFSLDTLLLAYFAKEKIHDRDKVVDLCCGNGAATLYMSYFNLAHYDAVEIQPEIASQAERSVNLNQLENRIAVHCINALDAPKKLGKDKFDVVTVNPPYFKVPEGHVINPNQQKAIARHEILINLEQVIIVASQLLKMKGKFFIVHRPERLAEIIHYCLNNHMGVKNIQPFAPQRGQNANLLVVEAVNNATFDGLVLKDPIVVHNNDNSFTEEIENIIHENKAASTKTENKKYYFYCLKCADGSFYGGFTDNLKKRIEAHNSGKGAKYTKSRRPVKLLYFEEFDDKKAALKREYWFKHHDRKWKEKFLKEHDVNF</sequence>
<evidence type="ECO:0000259" key="1">
    <source>
        <dbReference type="PROSITE" id="PS50164"/>
    </source>
</evidence>
<accession>A0A6G7B8F4</accession>
<evidence type="ECO:0000313" key="2">
    <source>
        <dbReference type="EMBL" id="QIH23688.1"/>
    </source>
</evidence>
<dbReference type="SUPFAM" id="SSF53335">
    <property type="entry name" value="S-adenosyl-L-methionine-dependent methyltransferases"/>
    <property type="match status" value="1"/>
</dbReference>
<protein>
    <submittedName>
        <fullName evidence="2">GIY-YIG nuclease family protein</fullName>
    </submittedName>
</protein>
<dbReference type="PANTHER" id="PTHR47739:SF1">
    <property type="entry name" value="TRNA1(VAL) (ADENINE(37)-N6)-METHYLTRANSFERASE"/>
    <property type="match status" value="1"/>
</dbReference>
<organism evidence="2 3">
    <name type="scientific">Lactobacillus iners</name>
    <dbReference type="NCBI Taxonomy" id="147802"/>
    <lineage>
        <taxon>Bacteria</taxon>
        <taxon>Bacillati</taxon>
        <taxon>Bacillota</taxon>
        <taxon>Bacilli</taxon>
        <taxon>Lactobacillales</taxon>
        <taxon>Lactobacillaceae</taxon>
        <taxon>Lactobacillus</taxon>
    </lineage>
</organism>
<dbReference type="CDD" id="cd02440">
    <property type="entry name" value="AdoMet_MTases"/>
    <property type="match status" value="1"/>
</dbReference>
<dbReference type="InterPro" id="IPR050210">
    <property type="entry name" value="tRNA_Adenine-N(6)_MTase"/>
</dbReference>
<gene>
    <name evidence="2" type="ORF">G6Z83_02935</name>
</gene>
<dbReference type="InterPro" id="IPR000305">
    <property type="entry name" value="GIY-YIG_endonuc"/>
</dbReference>
<dbReference type="SUPFAM" id="SSF82771">
    <property type="entry name" value="GIY-YIG endonuclease"/>
    <property type="match status" value="1"/>
</dbReference>
<dbReference type="RefSeq" id="WP_006736851.1">
    <property type="nucleotide sequence ID" value="NZ_CP049228.1"/>
</dbReference>
<dbReference type="Pfam" id="PF05175">
    <property type="entry name" value="MTS"/>
    <property type="match status" value="1"/>
</dbReference>
<dbReference type="GO" id="GO:0008168">
    <property type="term" value="F:methyltransferase activity"/>
    <property type="evidence" value="ECO:0007669"/>
    <property type="project" value="InterPro"/>
</dbReference>
<feature type="domain" description="GIY-YIG" evidence="1">
    <location>
        <begin position="258"/>
        <end position="333"/>
    </location>
</feature>
<dbReference type="CDD" id="cd10456">
    <property type="entry name" value="GIY-YIG_UPF0213"/>
    <property type="match status" value="1"/>
</dbReference>
<dbReference type="Pfam" id="PF01541">
    <property type="entry name" value="GIY-YIG"/>
    <property type="match status" value="1"/>
</dbReference>
<evidence type="ECO:0000313" key="3">
    <source>
        <dbReference type="Proteomes" id="UP000501676"/>
    </source>
</evidence>
<dbReference type="InterPro" id="IPR035901">
    <property type="entry name" value="GIY-YIG_endonuc_sf"/>
</dbReference>
<dbReference type="PANTHER" id="PTHR47739">
    <property type="entry name" value="TRNA1(VAL) (ADENINE(37)-N6)-METHYLTRANSFERASE"/>
    <property type="match status" value="1"/>
</dbReference>
<name>A0A6G7B8F4_9LACO</name>